<dbReference type="EMBL" id="GBRH01218190">
    <property type="protein sequence ID" value="JAD79705.1"/>
    <property type="molecule type" value="Transcribed_RNA"/>
</dbReference>
<dbReference type="AlphaFoldDB" id="A0A0A9D237"/>
<protein>
    <submittedName>
        <fullName evidence="1">Smt1</fullName>
    </submittedName>
</protein>
<reference evidence="1" key="2">
    <citation type="journal article" date="2015" name="Data Brief">
        <title>Shoot transcriptome of the giant reed, Arundo donax.</title>
        <authorList>
            <person name="Barrero R.A."/>
            <person name="Guerrero F.D."/>
            <person name="Moolhuijzen P."/>
            <person name="Goolsby J.A."/>
            <person name="Tidwell J."/>
            <person name="Bellgard S.E."/>
            <person name="Bellgard M.I."/>
        </authorList>
    </citation>
    <scope>NUCLEOTIDE SEQUENCE</scope>
    <source>
        <tissue evidence="1">Shoot tissue taken approximately 20 cm above the soil surface</tissue>
    </source>
</reference>
<reference evidence="1" key="1">
    <citation type="submission" date="2014-09" db="EMBL/GenBank/DDBJ databases">
        <authorList>
            <person name="Magalhaes I.L.F."/>
            <person name="Oliveira U."/>
            <person name="Santos F.R."/>
            <person name="Vidigal T.H.D.A."/>
            <person name="Brescovit A.D."/>
            <person name="Santos A.J."/>
        </authorList>
    </citation>
    <scope>NUCLEOTIDE SEQUENCE</scope>
    <source>
        <tissue evidence="1">Shoot tissue taken approximately 20 cm above the soil surface</tissue>
    </source>
</reference>
<evidence type="ECO:0000313" key="1">
    <source>
        <dbReference type="EMBL" id="JAD79705.1"/>
    </source>
</evidence>
<name>A0A0A9D237_ARUDO</name>
<accession>A0A0A9D237</accession>
<sequence length="86" mass="9509">MKSALTKSQVPLTPANLLSSFPLDIWYSLLFNPVTEVKLNLAISLNGPPIPQPTSKTFIPGFNPSCRARKCSCRLMLSRKDSPLHL</sequence>
<organism evidence="1">
    <name type="scientific">Arundo donax</name>
    <name type="common">Giant reed</name>
    <name type="synonym">Donax arundinaceus</name>
    <dbReference type="NCBI Taxonomy" id="35708"/>
    <lineage>
        <taxon>Eukaryota</taxon>
        <taxon>Viridiplantae</taxon>
        <taxon>Streptophyta</taxon>
        <taxon>Embryophyta</taxon>
        <taxon>Tracheophyta</taxon>
        <taxon>Spermatophyta</taxon>
        <taxon>Magnoliopsida</taxon>
        <taxon>Liliopsida</taxon>
        <taxon>Poales</taxon>
        <taxon>Poaceae</taxon>
        <taxon>PACMAD clade</taxon>
        <taxon>Arundinoideae</taxon>
        <taxon>Arundineae</taxon>
        <taxon>Arundo</taxon>
    </lineage>
</organism>
<proteinExistence type="predicted"/>